<dbReference type="GO" id="GO:0009242">
    <property type="term" value="P:colanic acid biosynthetic process"/>
    <property type="evidence" value="ECO:0007669"/>
    <property type="project" value="TreeGrafter"/>
</dbReference>
<proteinExistence type="inferred from homology"/>
<dbReference type="InterPro" id="IPR017473">
    <property type="entry name" value="Undecaprenyl-P_gluc_Ptfrase"/>
</dbReference>
<dbReference type="Pfam" id="PF13727">
    <property type="entry name" value="CoA_binding_3"/>
    <property type="match status" value="1"/>
</dbReference>
<feature type="transmembrane region" description="Helical" evidence="7">
    <location>
        <begin position="280"/>
        <end position="305"/>
    </location>
</feature>
<dbReference type="Gene3D" id="3.40.50.720">
    <property type="entry name" value="NAD(P)-binding Rossmann-like Domain"/>
    <property type="match status" value="1"/>
</dbReference>
<keyword evidence="10" id="KW-1185">Reference proteome</keyword>
<dbReference type="NCBIfam" id="TIGR03025">
    <property type="entry name" value="EPS_sugtrans"/>
    <property type="match status" value="1"/>
</dbReference>
<dbReference type="PANTHER" id="PTHR30576">
    <property type="entry name" value="COLANIC BIOSYNTHESIS UDP-GLUCOSE LIPID CARRIER TRANSFERASE"/>
    <property type="match status" value="1"/>
</dbReference>
<dbReference type="GO" id="GO:0089702">
    <property type="term" value="F:undecaprenyl-phosphate glucose phosphotransferase activity"/>
    <property type="evidence" value="ECO:0007669"/>
    <property type="project" value="TreeGrafter"/>
</dbReference>
<evidence type="ECO:0000259" key="8">
    <source>
        <dbReference type="Pfam" id="PF02397"/>
    </source>
</evidence>
<evidence type="ECO:0000256" key="2">
    <source>
        <dbReference type="ARBA" id="ARBA00006464"/>
    </source>
</evidence>
<dbReference type="InterPro" id="IPR017475">
    <property type="entry name" value="EPS_sugar_tfrase"/>
</dbReference>
<evidence type="ECO:0000256" key="7">
    <source>
        <dbReference type="SAM" id="Phobius"/>
    </source>
</evidence>
<accession>A0A7Y9UCP8</accession>
<reference evidence="9 10" key="1">
    <citation type="submission" date="2020-07" db="EMBL/GenBank/DDBJ databases">
        <title>Genomic Encyclopedia of Archaeal and Bacterial Type Strains, Phase II (KMG-II): from individual species to whole genera.</title>
        <authorList>
            <person name="Goeker M."/>
        </authorList>
    </citation>
    <scope>NUCLEOTIDE SEQUENCE [LARGE SCALE GENOMIC DNA]</scope>
    <source>
        <strain evidence="9 10">DSM 21226</strain>
    </source>
</reference>
<keyword evidence="6 7" id="KW-0472">Membrane</keyword>
<comment type="similarity">
    <text evidence="2">Belongs to the bacterial sugar transferase family.</text>
</comment>
<dbReference type="Proteomes" id="UP000518288">
    <property type="component" value="Unassembled WGS sequence"/>
</dbReference>
<evidence type="ECO:0000256" key="1">
    <source>
        <dbReference type="ARBA" id="ARBA00004141"/>
    </source>
</evidence>
<evidence type="ECO:0000256" key="3">
    <source>
        <dbReference type="ARBA" id="ARBA00022679"/>
    </source>
</evidence>
<sequence length="465" mass="51355">MTAGPADSGSVFPRAPQSVPVFVAALAEPLLAVLCLLLSSLWLSQSVDRPVLLLGVFTMTLMFPGTNRFYERPSNSAVDIVTAWAAVVAILFLCGHASDSLQFFRLDVAVVWVVSTPVAQLAFVLAGRWLMRRFAAQPAHRRPALVIGGGPLGARIAEAILARAPYGHDLVGHVEDRHPDRCDERVRERLLGGLEDLPALIRAHHIRDAYITFALSNQPRIRQMISVLQDAAVSIYLVPDVFGVNVIQGRMRNMDGVPVVSLLESPFVGLNGLVKRLTDIVLASLILVLIAPVLLVVAIGVKLGSPGPVIFRQRRNGLDGDEIVVYKFRSMRVMENGPQVTQATKGDPRVTPFGAFIRRTSLDELPQFVNVLQGRMSIVGPRPHAVAHNEQYRPIIRSYMVRHKVKPGITGWAQVNGCRGETDVVEKMAARVHYDLEYLRNWSLGLDLRIIARTVRQMLFDRSAY</sequence>
<evidence type="ECO:0000256" key="6">
    <source>
        <dbReference type="ARBA" id="ARBA00023136"/>
    </source>
</evidence>
<dbReference type="InterPro" id="IPR003362">
    <property type="entry name" value="Bact_transf"/>
</dbReference>
<evidence type="ECO:0000313" key="9">
    <source>
        <dbReference type="EMBL" id="NYG33794.1"/>
    </source>
</evidence>
<feature type="transmembrane region" description="Helical" evidence="7">
    <location>
        <begin position="110"/>
        <end position="131"/>
    </location>
</feature>
<dbReference type="InterPro" id="IPR036291">
    <property type="entry name" value="NAD(P)-bd_dom_sf"/>
</dbReference>
<dbReference type="NCBIfam" id="TIGR03023">
    <property type="entry name" value="WcaJ_sugtrans"/>
    <property type="match status" value="1"/>
</dbReference>
<keyword evidence="3 9" id="KW-0808">Transferase</keyword>
<evidence type="ECO:0000256" key="4">
    <source>
        <dbReference type="ARBA" id="ARBA00022692"/>
    </source>
</evidence>
<dbReference type="SUPFAM" id="SSF51735">
    <property type="entry name" value="NAD(P)-binding Rossmann-fold domains"/>
    <property type="match status" value="1"/>
</dbReference>
<dbReference type="Pfam" id="PF02397">
    <property type="entry name" value="Bac_transf"/>
    <property type="match status" value="1"/>
</dbReference>
<feature type="transmembrane region" description="Helical" evidence="7">
    <location>
        <begin position="21"/>
        <end position="44"/>
    </location>
</feature>
<dbReference type="AlphaFoldDB" id="A0A7Y9UCP8"/>
<dbReference type="GO" id="GO:0016020">
    <property type="term" value="C:membrane"/>
    <property type="evidence" value="ECO:0007669"/>
    <property type="project" value="UniProtKB-SubCell"/>
</dbReference>
<gene>
    <name evidence="9" type="ORF">BDD16_002780</name>
</gene>
<evidence type="ECO:0000313" key="10">
    <source>
        <dbReference type="Proteomes" id="UP000518288"/>
    </source>
</evidence>
<keyword evidence="5 7" id="KW-1133">Transmembrane helix</keyword>
<dbReference type="EMBL" id="JACCFH010000001">
    <property type="protein sequence ID" value="NYG33794.1"/>
    <property type="molecule type" value="Genomic_DNA"/>
</dbReference>
<protein>
    <submittedName>
        <fullName evidence="9">Putative colanic acid biosynthesis UDP-glucose lipid carrier transferase</fullName>
    </submittedName>
</protein>
<name>A0A7Y9UCP8_9BURK</name>
<dbReference type="PANTHER" id="PTHR30576:SF21">
    <property type="entry name" value="UDP-GLUCOSE:UNDECAPRENYL-PHOSPHATE GLUCOSE-1-PHOSPHATE TRANSFERASE"/>
    <property type="match status" value="1"/>
</dbReference>
<dbReference type="RefSeq" id="WP_179634522.1">
    <property type="nucleotide sequence ID" value="NZ_CAXYYM010000008.1"/>
</dbReference>
<keyword evidence="4 7" id="KW-0812">Transmembrane</keyword>
<comment type="caution">
    <text evidence="9">The sequence shown here is derived from an EMBL/GenBank/DDBJ whole genome shotgun (WGS) entry which is preliminary data.</text>
</comment>
<feature type="domain" description="Bacterial sugar transferase" evidence="8">
    <location>
        <begin position="275"/>
        <end position="459"/>
    </location>
</feature>
<feature type="transmembrane region" description="Helical" evidence="7">
    <location>
        <begin position="77"/>
        <end position="98"/>
    </location>
</feature>
<evidence type="ECO:0000256" key="5">
    <source>
        <dbReference type="ARBA" id="ARBA00022989"/>
    </source>
</evidence>
<organism evidence="9 10">
    <name type="scientific">Sphaerotilus montanus</name>
    <dbReference type="NCBI Taxonomy" id="522889"/>
    <lineage>
        <taxon>Bacteria</taxon>
        <taxon>Pseudomonadati</taxon>
        <taxon>Pseudomonadota</taxon>
        <taxon>Betaproteobacteria</taxon>
        <taxon>Burkholderiales</taxon>
        <taxon>Sphaerotilaceae</taxon>
        <taxon>Sphaerotilus</taxon>
    </lineage>
</organism>
<feature type="transmembrane region" description="Helical" evidence="7">
    <location>
        <begin position="50"/>
        <end position="70"/>
    </location>
</feature>
<comment type="subcellular location">
    <subcellularLocation>
        <location evidence="1">Membrane</location>
        <topology evidence="1">Multi-pass membrane protein</topology>
    </subcellularLocation>
</comment>